<dbReference type="Pfam" id="PF14322">
    <property type="entry name" value="SusD-like_3"/>
    <property type="match status" value="1"/>
</dbReference>
<dbReference type="EMBL" id="CP150096">
    <property type="protein sequence ID" value="WZN44549.1"/>
    <property type="molecule type" value="Genomic_DNA"/>
</dbReference>
<gene>
    <name evidence="8" type="ORF">WJU22_16770</name>
</gene>
<evidence type="ECO:0000313" key="8">
    <source>
        <dbReference type="EMBL" id="WZN44549.1"/>
    </source>
</evidence>
<feature type="domain" description="RagB/SusD" evidence="6">
    <location>
        <begin position="394"/>
        <end position="510"/>
    </location>
</feature>
<evidence type="ECO:0000256" key="2">
    <source>
        <dbReference type="ARBA" id="ARBA00006275"/>
    </source>
</evidence>
<keyword evidence="4" id="KW-0472">Membrane</keyword>
<accession>A0ABZ2YYJ8</accession>
<dbReference type="SUPFAM" id="SSF48452">
    <property type="entry name" value="TPR-like"/>
    <property type="match status" value="1"/>
</dbReference>
<name>A0ABZ2YYJ8_9BACT</name>
<evidence type="ECO:0000259" key="7">
    <source>
        <dbReference type="Pfam" id="PF14322"/>
    </source>
</evidence>
<keyword evidence="5" id="KW-0998">Cell outer membrane</keyword>
<evidence type="ECO:0000256" key="4">
    <source>
        <dbReference type="ARBA" id="ARBA00023136"/>
    </source>
</evidence>
<dbReference type="RefSeq" id="WP_341839329.1">
    <property type="nucleotide sequence ID" value="NZ_CP149792.1"/>
</dbReference>
<evidence type="ECO:0000259" key="6">
    <source>
        <dbReference type="Pfam" id="PF07980"/>
    </source>
</evidence>
<keyword evidence="9" id="KW-1185">Reference proteome</keyword>
<organism evidence="8 9">
    <name type="scientific">Chitinophaga caseinilytica</name>
    <dbReference type="NCBI Taxonomy" id="2267521"/>
    <lineage>
        <taxon>Bacteria</taxon>
        <taxon>Pseudomonadati</taxon>
        <taxon>Bacteroidota</taxon>
        <taxon>Chitinophagia</taxon>
        <taxon>Chitinophagales</taxon>
        <taxon>Chitinophagaceae</taxon>
        <taxon>Chitinophaga</taxon>
    </lineage>
</organism>
<dbReference type="InterPro" id="IPR012944">
    <property type="entry name" value="SusD_RagB_dom"/>
</dbReference>
<dbReference type="InterPro" id="IPR011990">
    <property type="entry name" value="TPR-like_helical_dom_sf"/>
</dbReference>
<reference evidence="8 9" key="1">
    <citation type="submission" date="2024-03" db="EMBL/GenBank/DDBJ databases">
        <title>Chitinophaga caseinilytica sp. nov., a casein hydrolysing bacterium isolated from forest soil.</title>
        <authorList>
            <person name="Lee D.S."/>
            <person name="Han D.M."/>
            <person name="Baek J.H."/>
            <person name="Choi D.G."/>
            <person name="Jeon J.H."/>
            <person name="Jeon C.O."/>
        </authorList>
    </citation>
    <scope>NUCLEOTIDE SEQUENCE [LARGE SCALE GENOMIC DNA]</scope>
    <source>
        <strain evidence="8 9">KACC 19118</strain>
    </source>
</reference>
<evidence type="ECO:0000256" key="5">
    <source>
        <dbReference type="ARBA" id="ARBA00023237"/>
    </source>
</evidence>
<proteinExistence type="inferred from homology"/>
<comment type="similarity">
    <text evidence="2">Belongs to the SusD family.</text>
</comment>
<evidence type="ECO:0000256" key="3">
    <source>
        <dbReference type="ARBA" id="ARBA00022729"/>
    </source>
</evidence>
<keyword evidence="3" id="KW-0732">Signal</keyword>
<dbReference type="Gene3D" id="1.25.40.390">
    <property type="match status" value="1"/>
</dbReference>
<dbReference type="InterPro" id="IPR033985">
    <property type="entry name" value="SusD-like_N"/>
</dbReference>
<feature type="domain" description="SusD-like N-terminal" evidence="7">
    <location>
        <begin position="104"/>
        <end position="239"/>
    </location>
</feature>
<dbReference type="Proteomes" id="UP001449657">
    <property type="component" value="Chromosome"/>
</dbReference>
<sequence>MIHPIKYIHKKYSLKTWLLLALLPAVSCSKLIEIDPPINSISTTQVFQNDAKANAALAALYGEMINTETENTFVFGGLTLLGGLLADECFPSAGTGDLLNSPFYLNKVLPRSDRLSAIWNDAYRYIYIANSLIEGVEGSASPHLSDTTRRQVVGEAKFVRAWVHFNLANLFGPVPLVLTTDVTKTRYLSRAGMPQVYAQLEADLKDAWNLLQPDYHFSGGARIRPNRDAAAALLARVYLYQGRWAEAEAEAGKVIGNAAYVLEPLTKTFRETSRETLWSLKRNVAGQNIDYLMDAFNFSPKYRFSIMPPDAHMLWYDKDMFEMISAELGMLVPMFQLSPELTGAFEPDDRRKTVWMDSIPRPEAAPYNGKTTYFSAKYNSTFTLVEPADLGQCMIRLAEVYLIRAEARAQQGTNLSGAAADLDAIRERAGLEHTTASSKPALLDAILRERRVELFAEWGHRWFDLKRAGKAADMAALYPDKQPWSDSKLLLPIPAAELETAPSLYQNPGY</sequence>
<evidence type="ECO:0000256" key="1">
    <source>
        <dbReference type="ARBA" id="ARBA00004442"/>
    </source>
</evidence>
<comment type="subcellular location">
    <subcellularLocation>
        <location evidence="1">Cell outer membrane</location>
    </subcellularLocation>
</comment>
<dbReference type="Pfam" id="PF07980">
    <property type="entry name" value="SusD_RagB"/>
    <property type="match status" value="1"/>
</dbReference>
<protein>
    <submittedName>
        <fullName evidence="8">RagB/SusD family nutrient uptake outer membrane protein</fullName>
    </submittedName>
</protein>
<evidence type="ECO:0000313" key="9">
    <source>
        <dbReference type="Proteomes" id="UP001449657"/>
    </source>
</evidence>